<gene>
    <name evidence="11" type="ORF">QN277_020448</name>
</gene>
<evidence type="ECO:0000256" key="7">
    <source>
        <dbReference type="ARBA" id="ARBA00054895"/>
    </source>
</evidence>
<evidence type="ECO:0000256" key="9">
    <source>
        <dbReference type="PIRSR" id="PIRSR600223-1"/>
    </source>
</evidence>
<dbReference type="GO" id="GO:0006627">
    <property type="term" value="P:protein processing involved in protein targeting to mitochondrion"/>
    <property type="evidence" value="ECO:0007669"/>
    <property type="project" value="TreeGrafter"/>
</dbReference>
<dbReference type="SUPFAM" id="SSF51306">
    <property type="entry name" value="LexA/Signal peptidase"/>
    <property type="match status" value="1"/>
</dbReference>
<comment type="subunit">
    <text evidence="8">Heterodimer of 2 subunits, IMP1A/B and IMP12.</text>
</comment>
<sequence length="171" mass="19155">MRAMMFWRNLEQIGLTAIDLRNMAFSLVKFSCCLHVTATYLVDPSVCRGPSMIPTIGPMTSFLLTERISPRFGKVERGDLVIVQSPENPRKFSCKRLLGLEGDSVTFLVDPKNSDKCETVVVPKGHVWVQGDNIYNSRDSRQLGPVPYGLLQAKVFWRLWPPGGFGPLGKI</sequence>
<feature type="domain" description="Peptidase S26" evidence="10">
    <location>
        <begin position="24"/>
        <end position="107"/>
    </location>
</feature>
<reference evidence="11" key="1">
    <citation type="submission" date="2023-10" db="EMBL/GenBank/DDBJ databases">
        <title>Chromosome-level genome of the transformable northern wattle, Acacia crassicarpa.</title>
        <authorList>
            <person name="Massaro I."/>
            <person name="Sinha N.R."/>
            <person name="Poethig S."/>
            <person name="Leichty A.R."/>
        </authorList>
    </citation>
    <scope>NUCLEOTIDE SEQUENCE</scope>
    <source>
        <strain evidence="11">Acra3RX</strain>
        <tissue evidence="11">Leaf</tissue>
    </source>
</reference>
<dbReference type="PRINTS" id="PR00727">
    <property type="entry name" value="LEADERPTASE"/>
</dbReference>
<evidence type="ECO:0000256" key="5">
    <source>
        <dbReference type="ARBA" id="ARBA00023136"/>
    </source>
</evidence>
<dbReference type="EMBL" id="JAWXYG010000005">
    <property type="protein sequence ID" value="KAK4271813.1"/>
    <property type="molecule type" value="Genomic_DNA"/>
</dbReference>
<dbReference type="GO" id="GO:0006465">
    <property type="term" value="P:signal peptide processing"/>
    <property type="evidence" value="ECO:0007669"/>
    <property type="project" value="InterPro"/>
</dbReference>
<keyword evidence="12" id="KW-1185">Reference proteome</keyword>
<dbReference type="InterPro" id="IPR052064">
    <property type="entry name" value="Mito_IMP1_subunit"/>
</dbReference>
<accession>A0AAE1JP55</accession>
<dbReference type="InterPro" id="IPR019533">
    <property type="entry name" value="Peptidase_S26"/>
</dbReference>
<comment type="subcellular location">
    <subcellularLocation>
        <location evidence="1">Mitochondrion inner membrane</location>
    </subcellularLocation>
</comment>
<dbReference type="AlphaFoldDB" id="A0AAE1JP55"/>
<evidence type="ECO:0000313" key="11">
    <source>
        <dbReference type="EMBL" id="KAK4271813.1"/>
    </source>
</evidence>
<evidence type="ECO:0000313" key="12">
    <source>
        <dbReference type="Proteomes" id="UP001293593"/>
    </source>
</evidence>
<feature type="active site" evidence="9">
    <location>
        <position position="51"/>
    </location>
</feature>
<evidence type="ECO:0000256" key="6">
    <source>
        <dbReference type="ARBA" id="ARBA00038445"/>
    </source>
</evidence>
<evidence type="ECO:0000256" key="8">
    <source>
        <dbReference type="ARBA" id="ARBA00064368"/>
    </source>
</evidence>
<keyword evidence="3" id="KW-0378">Hydrolase</keyword>
<keyword evidence="2" id="KW-0999">Mitochondrion inner membrane</keyword>
<evidence type="ECO:0000256" key="3">
    <source>
        <dbReference type="ARBA" id="ARBA00022801"/>
    </source>
</evidence>
<protein>
    <recommendedName>
        <fullName evidence="10">Peptidase S26 domain-containing protein</fullName>
    </recommendedName>
</protein>
<dbReference type="FunFam" id="2.10.109.10:FF:000014">
    <property type="entry name" value="Inner membrane protease subunit 1"/>
    <property type="match status" value="1"/>
</dbReference>
<comment type="similarity">
    <text evidence="6">Belongs to the peptidase S26 family. IMP1 subfamily.</text>
</comment>
<proteinExistence type="inferred from homology"/>
<dbReference type="InterPro" id="IPR000223">
    <property type="entry name" value="Pept_S26A_signal_pept_1"/>
</dbReference>
<feature type="domain" description="Peptidase S26" evidence="10">
    <location>
        <begin position="116"/>
        <end position="160"/>
    </location>
</feature>
<keyword evidence="5" id="KW-0472">Membrane</keyword>
<dbReference type="InterPro" id="IPR036286">
    <property type="entry name" value="LexA/Signal_pep-like_sf"/>
</dbReference>
<comment type="function">
    <text evidence="7">Catalyzes the removal of transit peptides required for the targeting of proteins from the mitochondrial matrix, across the inner membrane, into the inter-membrane space.</text>
</comment>
<dbReference type="Gene3D" id="2.10.109.10">
    <property type="entry name" value="Umud Fragment, subunit A"/>
    <property type="match status" value="1"/>
</dbReference>
<organism evidence="11 12">
    <name type="scientific">Acacia crassicarpa</name>
    <name type="common">northern wattle</name>
    <dbReference type="NCBI Taxonomy" id="499986"/>
    <lineage>
        <taxon>Eukaryota</taxon>
        <taxon>Viridiplantae</taxon>
        <taxon>Streptophyta</taxon>
        <taxon>Embryophyta</taxon>
        <taxon>Tracheophyta</taxon>
        <taxon>Spermatophyta</taxon>
        <taxon>Magnoliopsida</taxon>
        <taxon>eudicotyledons</taxon>
        <taxon>Gunneridae</taxon>
        <taxon>Pentapetalae</taxon>
        <taxon>rosids</taxon>
        <taxon>fabids</taxon>
        <taxon>Fabales</taxon>
        <taxon>Fabaceae</taxon>
        <taxon>Caesalpinioideae</taxon>
        <taxon>mimosoid clade</taxon>
        <taxon>Acacieae</taxon>
        <taxon>Acacia</taxon>
    </lineage>
</organism>
<evidence type="ECO:0000256" key="1">
    <source>
        <dbReference type="ARBA" id="ARBA00004273"/>
    </source>
</evidence>
<name>A0AAE1JP55_9FABA</name>
<dbReference type="CDD" id="cd06530">
    <property type="entry name" value="S26_SPase_I"/>
    <property type="match status" value="1"/>
</dbReference>
<dbReference type="PANTHER" id="PTHR12383">
    <property type="entry name" value="PROTEASE FAMILY S26 MITOCHONDRIAL INNER MEMBRANE PROTEASE-RELATED"/>
    <property type="match status" value="1"/>
</dbReference>
<dbReference type="Proteomes" id="UP001293593">
    <property type="component" value="Unassembled WGS sequence"/>
</dbReference>
<evidence type="ECO:0000256" key="2">
    <source>
        <dbReference type="ARBA" id="ARBA00022792"/>
    </source>
</evidence>
<dbReference type="PANTHER" id="PTHR12383:SF36">
    <property type="entry name" value="MITOCHONDRIAL ATP-INDEPENDENT INNER MEMBRANE PROTEASE SUBUNIT 1B-RELATED"/>
    <property type="match status" value="1"/>
</dbReference>
<evidence type="ECO:0000259" key="10">
    <source>
        <dbReference type="Pfam" id="PF10502"/>
    </source>
</evidence>
<dbReference type="GO" id="GO:0042720">
    <property type="term" value="C:mitochondrial inner membrane peptidase complex"/>
    <property type="evidence" value="ECO:0007669"/>
    <property type="project" value="TreeGrafter"/>
</dbReference>
<dbReference type="GO" id="GO:0004252">
    <property type="term" value="F:serine-type endopeptidase activity"/>
    <property type="evidence" value="ECO:0007669"/>
    <property type="project" value="InterPro"/>
</dbReference>
<comment type="caution">
    <text evidence="11">The sequence shown here is derived from an EMBL/GenBank/DDBJ whole genome shotgun (WGS) entry which is preliminary data.</text>
</comment>
<feature type="active site" evidence="9">
    <location>
        <position position="95"/>
    </location>
</feature>
<keyword evidence="4" id="KW-0496">Mitochondrion</keyword>
<dbReference type="Pfam" id="PF10502">
    <property type="entry name" value="Peptidase_S26"/>
    <property type="match status" value="2"/>
</dbReference>
<evidence type="ECO:0000256" key="4">
    <source>
        <dbReference type="ARBA" id="ARBA00023128"/>
    </source>
</evidence>